<keyword evidence="2" id="KW-0732">Signal</keyword>
<sequence length="247" mass="25277">MTRAHRVLCGLLFFFGGVQPAFAQALGAKDQSSDACPGTLASVRQACGCEPREEAVFNVLAQTKLGSDNLRSRVMSCFKLDGTLNVDALKKVSGDAALSGCLSKVEDQYPEYRQTLATLVMAAKDVAPRKLDIWLGCYAKTLGQGDGKPSGNPPKSSRAAASRSSTPAPAPAARQAGSSPGAAGAPATAPSPAIEQRVEADGSGSVTTEGVEAVHDGKSGSGTIRQVIKASDKGVIKTGPIKAHVGP</sequence>
<proteinExistence type="predicted"/>
<dbReference type="Proteomes" id="UP000256345">
    <property type="component" value="Unassembled WGS sequence"/>
</dbReference>
<evidence type="ECO:0000256" key="1">
    <source>
        <dbReference type="SAM" id="MobiDB-lite"/>
    </source>
</evidence>
<feature type="chain" id="PRO_5046759773" evidence="2">
    <location>
        <begin position="24"/>
        <end position="247"/>
    </location>
</feature>
<dbReference type="RefSeq" id="WP_147332913.1">
    <property type="nucleotide sequence ID" value="NZ_CP011509.1"/>
</dbReference>
<protein>
    <submittedName>
        <fullName evidence="3">Uncharacterized protein</fullName>
    </submittedName>
</protein>
<feature type="compositionally biased region" description="Low complexity" evidence="1">
    <location>
        <begin position="153"/>
        <end position="193"/>
    </location>
</feature>
<evidence type="ECO:0000313" key="3">
    <source>
        <dbReference type="EMBL" id="REG32398.1"/>
    </source>
</evidence>
<feature type="region of interest" description="Disordered" evidence="1">
    <location>
        <begin position="144"/>
        <end position="225"/>
    </location>
</feature>
<evidence type="ECO:0000313" key="4">
    <source>
        <dbReference type="Proteomes" id="UP000256345"/>
    </source>
</evidence>
<name>A0ABX9K3L2_9BACT</name>
<feature type="signal peptide" evidence="2">
    <location>
        <begin position="1"/>
        <end position="23"/>
    </location>
</feature>
<organism evidence="3 4">
    <name type="scientific">Archangium gephyra</name>
    <dbReference type="NCBI Taxonomy" id="48"/>
    <lineage>
        <taxon>Bacteria</taxon>
        <taxon>Pseudomonadati</taxon>
        <taxon>Myxococcota</taxon>
        <taxon>Myxococcia</taxon>
        <taxon>Myxococcales</taxon>
        <taxon>Cystobacterineae</taxon>
        <taxon>Archangiaceae</taxon>
        <taxon>Archangium</taxon>
    </lineage>
</organism>
<accession>A0ABX9K3L2</accession>
<comment type="caution">
    <text evidence="3">The sequence shown here is derived from an EMBL/GenBank/DDBJ whole genome shotgun (WGS) entry which is preliminary data.</text>
</comment>
<keyword evidence="4" id="KW-1185">Reference proteome</keyword>
<reference evidence="3 4" key="1">
    <citation type="submission" date="2018-08" db="EMBL/GenBank/DDBJ databases">
        <title>Genomic Encyclopedia of Archaeal and Bacterial Type Strains, Phase II (KMG-II): from individual species to whole genera.</title>
        <authorList>
            <person name="Goeker M."/>
        </authorList>
    </citation>
    <scope>NUCLEOTIDE SEQUENCE [LARGE SCALE GENOMIC DNA]</scope>
    <source>
        <strain evidence="3 4">DSM 2261</strain>
    </source>
</reference>
<gene>
    <name evidence="3" type="ORF">ATI61_105726</name>
</gene>
<evidence type="ECO:0000256" key="2">
    <source>
        <dbReference type="SAM" id="SignalP"/>
    </source>
</evidence>
<dbReference type="EMBL" id="QUMU01000005">
    <property type="protein sequence ID" value="REG32398.1"/>
    <property type="molecule type" value="Genomic_DNA"/>
</dbReference>